<comment type="caution">
    <text evidence="4">The sequence shown here is derived from an EMBL/GenBank/DDBJ whole genome shotgun (WGS) entry which is preliminary data.</text>
</comment>
<dbReference type="PANTHER" id="PTHR45527:SF1">
    <property type="entry name" value="FATTY ACID SYNTHASE"/>
    <property type="match status" value="1"/>
</dbReference>
<feature type="domain" description="AMP-binding enzyme C-terminal" evidence="3">
    <location>
        <begin position="421"/>
        <end position="512"/>
    </location>
</feature>
<evidence type="ECO:0000313" key="5">
    <source>
        <dbReference type="Proteomes" id="UP001601303"/>
    </source>
</evidence>
<dbReference type="PANTHER" id="PTHR45527">
    <property type="entry name" value="NONRIBOSOMAL PEPTIDE SYNTHETASE"/>
    <property type="match status" value="1"/>
</dbReference>
<dbReference type="InterPro" id="IPR042099">
    <property type="entry name" value="ANL_N_sf"/>
</dbReference>
<dbReference type="Pfam" id="PF13193">
    <property type="entry name" value="AMP-binding_C"/>
    <property type="match status" value="1"/>
</dbReference>
<organism evidence="4 5">
    <name type="scientific">Streptomyces hokutonensis</name>
    <dbReference type="NCBI Taxonomy" id="1306990"/>
    <lineage>
        <taxon>Bacteria</taxon>
        <taxon>Bacillati</taxon>
        <taxon>Actinomycetota</taxon>
        <taxon>Actinomycetes</taxon>
        <taxon>Kitasatosporales</taxon>
        <taxon>Streptomycetaceae</taxon>
        <taxon>Streptomyces</taxon>
    </lineage>
</organism>
<accession>A0ABW6M8L3</accession>
<proteinExistence type="predicted"/>
<dbReference type="RefSeq" id="WP_388110535.1">
    <property type="nucleotide sequence ID" value="NZ_JBIAHM010000010.1"/>
</dbReference>
<dbReference type="NCBIfam" id="TIGR01733">
    <property type="entry name" value="AA-adenyl-dom"/>
    <property type="match status" value="1"/>
</dbReference>
<dbReference type="PROSITE" id="PS00455">
    <property type="entry name" value="AMP_BINDING"/>
    <property type="match status" value="1"/>
</dbReference>
<dbReference type="InterPro" id="IPR025110">
    <property type="entry name" value="AMP-bd_C"/>
</dbReference>
<name>A0ABW6M8L3_9ACTN</name>
<dbReference type="Proteomes" id="UP001601303">
    <property type="component" value="Unassembled WGS sequence"/>
</dbReference>
<dbReference type="Pfam" id="PF00501">
    <property type="entry name" value="AMP-binding"/>
    <property type="match status" value="1"/>
</dbReference>
<dbReference type="Gene3D" id="3.40.50.12780">
    <property type="entry name" value="N-terminal domain of ligase-like"/>
    <property type="match status" value="1"/>
</dbReference>
<dbReference type="SUPFAM" id="SSF56801">
    <property type="entry name" value="Acetyl-CoA synthetase-like"/>
    <property type="match status" value="1"/>
</dbReference>
<evidence type="ECO:0000256" key="1">
    <source>
        <dbReference type="SAM" id="MobiDB-lite"/>
    </source>
</evidence>
<evidence type="ECO:0000259" key="2">
    <source>
        <dbReference type="Pfam" id="PF00501"/>
    </source>
</evidence>
<sequence>MAGLMSLVAQFERQAQSTPHAVALDDGGQLTTYAQLDQWSDTVCADLMAAGAVPGGLIGILLPRDSRWIAAILGVLKTGCGYVPLDPLYPDERLAMMMEDAGLKLILGDPAGADLPSSPLRVDMPGAQARRRSASRPPLGPDSPAYVIYTSGSSGRPKGVPIRHRNVLGLVQAANTRLRYRPTDVWSLFHSFSFDVSVYEMWGALLTGARIATVPQHARVDPAACIEFLRACRVTVLSMVPTVFRHLVASGAGPQDELAVRQVIFAGEAVDPVSVSKWLWTQPAQRRPVALNMYGITESTVHVTLREMAEVDFTRTDPGTLIGTALAHARMRLVDSQMRPVEKGDIGEILLDGVGVTDGYLGRPELNRERFVELASADRSPVRCFRTGDTARWDEETGSYVYHGRIDDQVKVNGHRIELGEVEACLRACPGVFEAAVLLHSAPGRAPSLLAHVVADPPAAGRAEQSPGSGDPKASGRAIREIRRALATKLPRHMIPQHIELVSSLPQTESGKANRKGLVPSTPAGD</sequence>
<feature type="region of interest" description="Disordered" evidence="1">
    <location>
        <begin position="458"/>
        <end position="477"/>
    </location>
</feature>
<feature type="domain" description="AMP-dependent synthetase/ligase" evidence="2">
    <location>
        <begin position="11"/>
        <end position="361"/>
    </location>
</feature>
<gene>
    <name evidence="4" type="ORF">ACFYNQ_28425</name>
</gene>
<dbReference type="Gene3D" id="3.30.300.30">
    <property type="match status" value="1"/>
</dbReference>
<keyword evidence="5" id="KW-1185">Reference proteome</keyword>
<protein>
    <submittedName>
        <fullName evidence="4">Amino acid adenylation domain-containing protein</fullName>
    </submittedName>
</protein>
<evidence type="ECO:0000259" key="3">
    <source>
        <dbReference type="Pfam" id="PF13193"/>
    </source>
</evidence>
<reference evidence="4 5" key="1">
    <citation type="submission" date="2024-10" db="EMBL/GenBank/DDBJ databases">
        <title>The Natural Products Discovery Center: Release of the First 8490 Sequenced Strains for Exploring Actinobacteria Biosynthetic Diversity.</title>
        <authorList>
            <person name="Kalkreuter E."/>
            <person name="Kautsar S.A."/>
            <person name="Yang D."/>
            <person name="Bader C.D."/>
            <person name="Teijaro C.N."/>
            <person name="Fluegel L."/>
            <person name="Davis C.M."/>
            <person name="Simpson J.R."/>
            <person name="Lauterbach L."/>
            <person name="Steele A.D."/>
            <person name="Gui C."/>
            <person name="Meng S."/>
            <person name="Li G."/>
            <person name="Viehrig K."/>
            <person name="Ye F."/>
            <person name="Su P."/>
            <person name="Kiefer A.F."/>
            <person name="Nichols A."/>
            <person name="Cepeda A.J."/>
            <person name="Yan W."/>
            <person name="Fan B."/>
            <person name="Jiang Y."/>
            <person name="Adhikari A."/>
            <person name="Zheng C.-J."/>
            <person name="Schuster L."/>
            <person name="Cowan T.M."/>
            <person name="Smanski M.J."/>
            <person name="Chevrette M.G."/>
            <person name="De Carvalho L.P.S."/>
            <person name="Shen B."/>
        </authorList>
    </citation>
    <scope>NUCLEOTIDE SEQUENCE [LARGE SCALE GENOMIC DNA]</scope>
    <source>
        <strain evidence="4 5">NPDC006488</strain>
    </source>
</reference>
<feature type="region of interest" description="Disordered" evidence="1">
    <location>
        <begin position="503"/>
        <end position="526"/>
    </location>
</feature>
<dbReference type="InterPro" id="IPR000873">
    <property type="entry name" value="AMP-dep_synth/lig_dom"/>
</dbReference>
<dbReference type="InterPro" id="IPR045851">
    <property type="entry name" value="AMP-bd_C_sf"/>
</dbReference>
<dbReference type="InterPro" id="IPR010071">
    <property type="entry name" value="AA_adenyl_dom"/>
</dbReference>
<dbReference type="InterPro" id="IPR020845">
    <property type="entry name" value="AMP-binding_CS"/>
</dbReference>
<evidence type="ECO:0000313" key="4">
    <source>
        <dbReference type="EMBL" id="MFE9602478.1"/>
    </source>
</evidence>
<dbReference type="EMBL" id="JBIAHM010000010">
    <property type="protein sequence ID" value="MFE9602478.1"/>
    <property type="molecule type" value="Genomic_DNA"/>
</dbReference>